<dbReference type="Proteomes" id="UP001239019">
    <property type="component" value="Unassembled WGS sequence"/>
</dbReference>
<evidence type="ECO:0000313" key="2">
    <source>
        <dbReference type="Proteomes" id="UP001239019"/>
    </source>
</evidence>
<organism evidence="1 2">
    <name type="scientific">Natronospira bacteriovora</name>
    <dbReference type="NCBI Taxonomy" id="3069753"/>
    <lineage>
        <taxon>Bacteria</taxon>
        <taxon>Pseudomonadati</taxon>
        <taxon>Pseudomonadota</taxon>
        <taxon>Gammaproteobacteria</taxon>
        <taxon>Natronospirales</taxon>
        <taxon>Natronospiraceae</taxon>
        <taxon>Natronospira</taxon>
    </lineage>
</organism>
<reference evidence="1 2" key="1">
    <citation type="submission" date="2023-08" db="EMBL/GenBank/DDBJ databases">
        <title>Whole-genome sequencing of halo(alkali)philic microorganisms from hypersaline lakes.</title>
        <authorList>
            <person name="Sorokin D.Y."/>
            <person name="Abbas B."/>
            <person name="Merkel A.Y."/>
        </authorList>
    </citation>
    <scope>NUCLEOTIDE SEQUENCE [LARGE SCALE GENOMIC DNA]</scope>
    <source>
        <strain evidence="1 2">AB-CW4</strain>
    </source>
</reference>
<keyword evidence="2" id="KW-1185">Reference proteome</keyword>
<comment type="caution">
    <text evidence="1">The sequence shown here is derived from an EMBL/GenBank/DDBJ whole genome shotgun (WGS) entry which is preliminary data.</text>
</comment>
<dbReference type="EMBL" id="JAVDDT010000009">
    <property type="protein sequence ID" value="MDQ2070658.1"/>
    <property type="molecule type" value="Genomic_DNA"/>
</dbReference>
<evidence type="ECO:0000313" key="1">
    <source>
        <dbReference type="EMBL" id="MDQ2070658.1"/>
    </source>
</evidence>
<accession>A0ABU0W9R9</accession>
<name>A0ABU0W9R9_9GAMM</name>
<sequence length="57" mass="6317">MSSEVEIVGWQSSPYSKLPFRNPMNLPAMPSLKAFEADFGTRASAQATPCRFDKPPE</sequence>
<protein>
    <submittedName>
        <fullName evidence="1">Uncharacterized protein</fullName>
    </submittedName>
</protein>
<gene>
    <name evidence="1" type="ORF">RBH19_12325</name>
</gene>
<dbReference type="RefSeq" id="WP_306729157.1">
    <property type="nucleotide sequence ID" value="NZ_JAVDDT010000009.1"/>
</dbReference>
<proteinExistence type="predicted"/>